<protein>
    <recommendedName>
        <fullName evidence="2">Cupin type-1 domain-containing protein</fullName>
    </recommendedName>
</protein>
<dbReference type="InterPro" id="IPR014710">
    <property type="entry name" value="RmlC-like_jellyroll"/>
</dbReference>
<accession>A0A7J0DCH9</accession>
<reference evidence="4" key="1">
    <citation type="submission" date="2019-07" db="EMBL/GenBank/DDBJ databases">
        <title>De Novo Assembly of kiwifruit Actinidia rufa.</title>
        <authorList>
            <person name="Sugita-Konishi S."/>
            <person name="Sato K."/>
            <person name="Mori E."/>
            <person name="Abe Y."/>
            <person name="Kisaki G."/>
            <person name="Hamano K."/>
            <person name="Suezawa K."/>
            <person name="Otani M."/>
            <person name="Fukuda T."/>
            <person name="Manabe T."/>
            <person name="Gomi K."/>
            <person name="Tabuchi M."/>
            <person name="Akimitsu K."/>
            <person name="Kataoka I."/>
        </authorList>
    </citation>
    <scope>NUCLEOTIDE SEQUENCE [LARGE SCALE GENOMIC DNA]</scope>
    <source>
        <strain evidence="4">cv. Fuchu</strain>
    </source>
</reference>
<feature type="signal peptide" evidence="1">
    <location>
        <begin position="1"/>
        <end position="16"/>
    </location>
</feature>
<sequence length="73" mass="7631">MPRISLPQFLLWAAQALELCWLTSPPKGVVHFQYNSDAKHPAAAVSAFGSASAGTVLVPITVSVPSIDDGILA</sequence>
<dbReference type="Pfam" id="PF00190">
    <property type="entry name" value="Cupin_1"/>
    <property type="match status" value="1"/>
</dbReference>
<dbReference type="Proteomes" id="UP000585474">
    <property type="component" value="Unassembled WGS sequence"/>
</dbReference>
<dbReference type="AlphaFoldDB" id="A0A7J0DCH9"/>
<dbReference type="EMBL" id="BJWL01000137">
    <property type="protein sequence ID" value="GFS31122.1"/>
    <property type="molecule type" value="Genomic_DNA"/>
</dbReference>
<feature type="domain" description="Cupin type-1" evidence="2">
    <location>
        <begin position="26"/>
        <end position="71"/>
    </location>
</feature>
<gene>
    <name evidence="3" type="ORF">Acr_00g0015730</name>
</gene>
<comment type="caution">
    <text evidence="3">The sequence shown here is derived from an EMBL/GenBank/DDBJ whole genome shotgun (WGS) entry which is preliminary data.</text>
</comment>
<evidence type="ECO:0000259" key="2">
    <source>
        <dbReference type="Pfam" id="PF00190"/>
    </source>
</evidence>
<evidence type="ECO:0000313" key="3">
    <source>
        <dbReference type="EMBL" id="GFS31122.1"/>
    </source>
</evidence>
<feature type="chain" id="PRO_5029659923" description="Cupin type-1 domain-containing protein" evidence="1">
    <location>
        <begin position="17"/>
        <end position="73"/>
    </location>
</feature>
<keyword evidence="1" id="KW-0732">Signal</keyword>
<dbReference type="Gene3D" id="2.60.120.10">
    <property type="entry name" value="Jelly Rolls"/>
    <property type="match status" value="1"/>
</dbReference>
<organism evidence="3 4">
    <name type="scientific">Actinidia rufa</name>
    <dbReference type="NCBI Taxonomy" id="165716"/>
    <lineage>
        <taxon>Eukaryota</taxon>
        <taxon>Viridiplantae</taxon>
        <taxon>Streptophyta</taxon>
        <taxon>Embryophyta</taxon>
        <taxon>Tracheophyta</taxon>
        <taxon>Spermatophyta</taxon>
        <taxon>Magnoliopsida</taxon>
        <taxon>eudicotyledons</taxon>
        <taxon>Gunneridae</taxon>
        <taxon>Pentapetalae</taxon>
        <taxon>asterids</taxon>
        <taxon>Ericales</taxon>
        <taxon>Actinidiaceae</taxon>
        <taxon>Actinidia</taxon>
    </lineage>
</organism>
<proteinExistence type="predicted"/>
<keyword evidence="4" id="KW-1185">Reference proteome</keyword>
<dbReference type="InterPro" id="IPR006045">
    <property type="entry name" value="Cupin_1"/>
</dbReference>
<evidence type="ECO:0000313" key="4">
    <source>
        <dbReference type="Proteomes" id="UP000585474"/>
    </source>
</evidence>
<evidence type="ECO:0000256" key="1">
    <source>
        <dbReference type="SAM" id="SignalP"/>
    </source>
</evidence>
<name>A0A7J0DCH9_9ERIC</name>